<proteinExistence type="predicted"/>
<dbReference type="Proteomes" id="UP000609530">
    <property type="component" value="Unassembled WGS sequence"/>
</dbReference>
<evidence type="ECO:0000313" key="1">
    <source>
        <dbReference type="EMBL" id="MBV4491587.1"/>
    </source>
</evidence>
<dbReference type="RefSeq" id="WP_186674098.1">
    <property type="nucleotide sequence ID" value="NZ_JABWRZ020000001.1"/>
</dbReference>
<reference evidence="1 2" key="1">
    <citation type="journal article" date="2020" name="Microorganisms">
        <title>Reliable Identification of Environmental Pseudomonas Isolates Using the rpoD Gene.</title>
        <authorList>
            <consortium name="The Broad Institute Genome Sequencing Platform"/>
            <person name="Girard L."/>
            <person name="Lood C."/>
            <person name="Rokni-Zadeh H."/>
            <person name="van Noort V."/>
            <person name="Lavigne R."/>
            <person name="De Mot R."/>
        </authorList>
    </citation>
    <scope>NUCLEOTIDE SEQUENCE [LARGE SCALE GENOMIC DNA]</scope>
    <source>
        <strain evidence="1 2">RD9SR1</strain>
    </source>
</reference>
<keyword evidence="2" id="KW-1185">Reference proteome</keyword>
<gene>
    <name evidence="1" type="ORF">HU760_013395</name>
</gene>
<organism evidence="1 2">
    <name type="scientific">Pseudomonas oryzicola</name>
    <dbReference type="NCBI Taxonomy" id="485876"/>
    <lineage>
        <taxon>Bacteria</taxon>
        <taxon>Pseudomonadati</taxon>
        <taxon>Pseudomonadota</taxon>
        <taxon>Gammaproteobacteria</taxon>
        <taxon>Pseudomonadales</taxon>
        <taxon>Pseudomonadaceae</taxon>
        <taxon>Pseudomonas</taxon>
    </lineage>
</organism>
<comment type="caution">
    <text evidence="1">The sequence shown here is derived from an EMBL/GenBank/DDBJ whole genome shotgun (WGS) entry which is preliminary data.</text>
</comment>
<evidence type="ECO:0000313" key="2">
    <source>
        <dbReference type="Proteomes" id="UP000609530"/>
    </source>
</evidence>
<protein>
    <submittedName>
        <fullName evidence="1">Uncharacterized protein</fullName>
    </submittedName>
</protein>
<dbReference type="EMBL" id="JABWRZ020000001">
    <property type="protein sequence ID" value="MBV4491587.1"/>
    <property type="molecule type" value="Genomic_DNA"/>
</dbReference>
<name>A0ABS6QBN1_9PSED</name>
<accession>A0ABS6QBN1</accession>
<sequence>MASQPSPSEPNSAAVRYEKEDLYGVWYSTLDEGDSRAMMLLVLKDDGTATDYLVINAQNHSQRIVQQSTWSYDPERNLFEQIVNDVSVTSDNSPAVISHPQEVIRASVSAVKLGDEVIGIKFKKDDGETIGYRKGSQKLLDVIARRQ</sequence>